<gene>
    <name evidence="1" type="ORF">K7G82_14195</name>
</gene>
<dbReference type="SUPFAM" id="SSF52540">
    <property type="entry name" value="P-loop containing nucleoside triphosphate hydrolases"/>
    <property type="match status" value="1"/>
</dbReference>
<keyword evidence="2" id="KW-1185">Reference proteome</keyword>
<name>A0ABS7PQ47_9SPHN</name>
<reference evidence="1 2" key="1">
    <citation type="submission" date="2021-08" db="EMBL/GenBank/DDBJ databases">
        <authorList>
            <person name="Tuo L."/>
        </authorList>
    </citation>
    <scope>NUCLEOTIDE SEQUENCE [LARGE SCALE GENOMIC DNA]</scope>
    <source>
        <strain evidence="1 2">JCM 31229</strain>
    </source>
</reference>
<evidence type="ECO:0000313" key="1">
    <source>
        <dbReference type="EMBL" id="MBY8823451.1"/>
    </source>
</evidence>
<protein>
    <submittedName>
        <fullName evidence="1">Protein ImuA</fullName>
    </submittedName>
</protein>
<dbReference type="PIRSF" id="PIRSF034285">
    <property type="entry name" value="UCP034285"/>
    <property type="match status" value="1"/>
</dbReference>
<dbReference type="InterPro" id="IPR027417">
    <property type="entry name" value="P-loop_NTPase"/>
</dbReference>
<proteinExistence type="predicted"/>
<evidence type="ECO:0000313" key="2">
    <source>
        <dbReference type="Proteomes" id="UP000706039"/>
    </source>
</evidence>
<accession>A0ABS7PQ47</accession>
<dbReference type="RefSeq" id="WP_222990557.1">
    <property type="nucleotide sequence ID" value="NZ_JAINVV010000006.1"/>
</dbReference>
<organism evidence="1 2">
    <name type="scientific">Sphingomonas colocasiae</name>
    <dbReference type="NCBI Taxonomy" id="1848973"/>
    <lineage>
        <taxon>Bacteria</taxon>
        <taxon>Pseudomonadati</taxon>
        <taxon>Pseudomonadota</taxon>
        <taxon>Alphaproteobacteria</taxon>
        <taxon>Sphingomonadales</taxon>
        <taxon>Sphingomonadaceae</taxon>
        <taxon>Sphingomonas</taxon>
    </lineage>
</organism>
<dbReference type="Gene3D" id="3.40.50.300">
    <property type="entry name" value="P-loop containing nucleotide triphosphate hydrolases"/>
    <property type="match status" value="1"/>
</dbReference>
<dbReference type="EMBL" id="JAINVV010000006">
    <property type="protein sequence ID" value="MBY8823451.1"/>
    <property type="molecule type" value="Genomic_DNA"/>
</dbReference>
<sequence length="257" mass="27118">MLPSPSFDRPDAEQLAALRTALAGERRARGPVLPFDVVAIDERLADAGLAGGGLHEVAAASAALSDDAAATLFLTGIAARFAGKPGLSVLWALSRFDLYAPGLEQAGLPPDRIIYAQGRRDADVLALAEDGLRHGTLACVVAEVKSADLTITRRLQLAASDSETPMLLYRRHRTLGRCPLDMPSTAMTRWRIGCTPSLPLPHPGVGRARWSVELVRQRGGNPFSLEVEACDATGRLALPAAAPDRAVAPARALSHAA</sequence>
<dbReference type="Proteomes" id="UP000706039">
    <property type="component" value="Unassembled WGS sequence"/>
</dbReference>
<dbReference type="InterPro" id="IPR017026">
    <property type="entry name" value="ImuA"/>
</dbReference>
<comment type="caution">
    <text evidence="1">The sequence shown here is derived from an EMBL/GenBank/DDBJ whole genome shotgun (WGS) entry which is preliminary data.</text>
</comment>